<accession>A0A9Q3FPN4</accession>
<evidence type="ECO:0000313" key="1">
    <source>
        <dbReference type="EMBL" id="MBW0544051.1"/>
    </source>
</evidence>
<protein>
    <submittedName>
        <fullName evidence="1">Uncharacterized protein</fullName>
    </submittedName>
</protein>
<proteinExistence type="predicted"/>
<reference evidence="1" key="1">
    <citation type="submission" date="2021-03" db="EMBL/GenBank/DDBJ databases">
        <title>Draft genome sequence of rust myrtle Austropuccinia psidii MF-1, a brazilian biotype.</title>
        <authorList>
            <person name="Quecine M.C."/>
            <person name="Pachon D.M.R."/>
            <person name="Bonatelli M.L."/>
            <person name="Correr F.H."/>
            <person name="Franceschini L.M."/>
            <person name="Leite T.F."/>
            <person name="Margarido G.R.A."/>
            <person name="Almeida C.A."/>
            <person name="Ferrarezi J.A."/>
            <person name="Labate C.A."/>
        </authorList>
    </citation>
    <scope>NUCLEOTIDE SEQUENCE</scope>
    <source>
        <strain evidence="1">MF-1</strain>
    </source>
</reference>
<evidence type="ECO:0000313" key="2">
    <source>
        <dbReference type="Proteomes" id="UP000765509"/>
    </source>
</evidence>
<dbReference type="Proteomes" id="UP000765509">
    <property type="component" value="Unassembled WGS sequence"/>
</dbReference>
<organism evidence="1 2">
    <name type="scientific">Austropuccinia psidii MF-1</name>
    <dbReference type="NCBI Taxonomy" id="1389203"/>
    <lineage>
        <taxon>Eukaryota</taxon>
        <taxon>Fungi</taxon>
        <taxon>Dikarya</taxon>
        <taxon>Basidiomycota</taxon>
        <taxon>Pucciniomycotina</taxon>
        <taxon>Pucciniomycetes</taxon>
        <taxon>Pucciniales</taxon>
        <taxon>Sphaerophragmiaceae</taxon>
        <taxon>Austropuccinia</taxon>
    </lineage>
</organism>
<name>A0A9Q3FPN4_9BASI</name>
<dbReference type="AlphaFoldDB" id="A0A9Q3FPN4"/>
<dbReference type="EMBL" id="AVOT02048861">
    <property type="protein sequence ID" value="MBW0544051.1"/>
    <property type="molecule type" value="Genomic_DNA"/>
</dbReference>
<comment type="caution">
    <text evidence="1">The sequence shown here is derived from an EMBL/GenBank/DDBJ whole genome shotgun (WGS) entry which is preliminary data.</text>
</comment>
<keyword evidence="2" id="KW-1185">Reference proteome</keyword>
<gene>
    <name evidence="1" type="ORF">O181_083766</name>
</gene>
<sequence>MDQYLSHGLWQPPEATRSAQSAFPSTYGEFLPFLLTIRTGGCRLGAYMVLCTIMHHFCQQFNGDVFRTKFHNPISRSQNPTPILEEDYSLISLTSYGGNQKTLQGSQPPVSAGVGLVHYSGLFKRGNSQEVLHQLNQFSRHQVFQYSLDN</sequence>